<dbReference type="EMBL" id="JABSTR010000005">
    <property type="protein sequence ID" value="KAH9371050.1"/>
    <property type="molecule type" value="Genomic_DNA"/>
</dbReference>
<evidence type="ECO:0000313" key="1">
    <source>
        <dbReference type="EMBL" id="KAH9371050.1"/>
    </source>
</evidence>
<dbReference type="Proteomes" id="UP000821853">
    <property type="component" value="Chromosome 3"/>
</dbReference>
<reference evidence="1 2" key="1">
    <citation type="journal article" date="2020" name="Cell">
        <title>Large-Scale Comparative Analyses of Tick Genomes Elucidate Their Genetic Diversity and Vector Capacities.</title>
        <authorList>
            <consortium name="Tick Genome and Microbiome Consortium (TIGMIC)"/>
            <person name="Jia N."/>
            <person name="Wang J."/>
            <person name="Shi W."/>
            <person name="Du L."/>
            <person name="Sun Y."/>
            <person name="Zhan W."/>
            <person name="Jiang J.F."/>
            <person name="Wang Q."/>
            <person name="Zhang B."/>
            <person name="Ji P."/>
            <person name="Bell-Sakyi L."/>
            <person name="Cui X.M."/>
            <person name="Yuan T.T."/>
            <person name="Jiang B.G."/>
            <person name="Yang W.F."/>
            <person name="Lam T.T."/>
            <person name="Chang Q.C."/>
            <person name="Ding S.J."/>
            <person name="Wang X.J."/>
            <person name="Zhu J.G."/>
            <person name="Ruan X.D."/>
            <person name="Zhao L."/>
            <person name="Wei J.T."/>
            <person name="Ye R.Z."/>
            <person name="Que T.C."/>
            <person name="Du C.H."/>
            <person name="Zhou Y.H."/>
            <person name="Cheng J.X."/>
            <person name="Dai P.F."/>
            <person name="Guo W.B."/>
            <person name="Han X.H."/>
            <person name="Huang E.J."/>
            <person name="Li L.F."/>
            <person name="Wei W."/>
            <person name="Gao Y.C."/>
            <person name="Liu J.Z."/>
            <person name="Shao H.Z."/>
            <person name="Wang X."/>
            <person name="Wang C.C."/>
            <person name="Yang T.C."/>
            <person name="Huo Q.B."/>
            <person name="Li W."/>
            <person name="Chen H.Y."/>
            <person name="Chen S.E."/>
            <person name="Zhou L.G."/>
            <person name="Ni X.B."/>
            <person name="Tian J.H."/>
            <person name="Sheng Y."/>
            <person name="Liu T."/>
            <person name="Pan Y.S."/>
            <person name="Xia L.Y."/>
            <person name="Li J."/>
            <person name="Zhao F."/>
            <person name="Cao W.C."/>
        </authorList>
    </citation>
    <scope>NUCLEOTIDE SEQUENCE [LARGE SCALE GENOMIC DNA]</scope>
    <source>
        <strain evidence="1">HaeL-2018</strain>
    </source>
</reference>
<dbReference type="VEuPathDB" id="VectorBase:HLOH_050836"/>
<accession>A0A9J6G6I2</accession>
<gene>
    <name evidence="1" type="ORF">HPB48_011432</name>
</gene>
<dbReference type="AlphaFoldDB" id="A0A9J6G6I2"/>
<protein>
    <submittedName>
        <fullName evidence="1">Uncharacterized protein</fullName>
    </submittedName>
</protein>
<proteinExistence type="predicted"/>
<sequence>MEYALKVWNVSYNNRRFRCGHCRAMDTELEPVCYREVGRVNAPKGDYDECTTPILLNQTFMNIHILQLMYFELLEERLELLEAPKTHRLDIYRSLQFEDEEKLREIVETVALWGSQDLTLRGDKDSGCLSLEEPLQNDGNFRVLLRNRANAGDIILANHIRTAGSNALHSSPHIQDEFIWIIGKLTRDEIVRQVNEARFFSVLACIPN</sequence>
<evidence type="ECO:0000313" key="2">
    <source>
        <dbReference type="Proteomes" id="UP000821853"/>
    </source>
</evidence>
<keyword evidence="2" id="KW-1185">Reference proteome</keyword>
<organism evidence="1 2">
    <name type="scientific">Haemaphysalis longicornis</name>
    <name type="common">Bush tick</name>
    <dbReference type="NCBI Taxonomy" id="44386"/>
    <lineage>
        <taxon>Eukaryota</taxon>
        <taxon>Metazoa</taxon>
        <taxon>Ecdysozoa</taxon>
        <taxon>Arthropoda</taxon>
        <taxon>Chelicerata</taxon>
        <taxon>Arachnida</taxon>
        <taxon>Acari</taxon>
        <taxon>Parasitiformes</taxon>
        <taxon>Ixodida</taxon>
        <taxon>Ixodoidea</taxon>
        <taxon>Ixodidae</taxon>
        <taxon>Haemaphysalinae</taxon>
        <taxon>Haemaphysalis</taxon>
    </lineage>
</organism>
<name>A0A9J6G6I2_HAELO</name>
<dbReference type="OrthoDB" id="6775123at2759"/>
<comment type="caution">
    <text evidence="1">The sequence shown here is derived from an EMBL/GenBank/DDBJ whole genome shotgun (WGS) entry which is preliminary data.</text>
</comment>